<sequence>MHEKQFPNSRVVQVAQGKVQGRRLIYEGEKQVDAFQGIPFAAPPVGELRFKKPQPLFHWDGVKETKAFRDRAIQAPKYNGDFEANGIPSEDCLYLNVFTPCWKPPVEGDSVCPGNLGLWDQTEALRWIQINIGSFGGNKDNITVIGQSAGGASTDFLHLSPHSTGLFHKMICMAGNAECRWASNQKMPLHCRSKARRLGINWDSSEELISELRKIPADNFGVNFFKKEKEDDVDFETVVYNDGDFFPESFDKLRLKAKPKPTITGVTKEEGILMMMFMKINKRTAEWIVKAASQSASDKEKLARILSARFDGLWEDEEKLGRAIANIASDYYFNAGTLEQCRKTVAIQKEPVYLYTFEHWNPESLGALLSIVPIEDVTHACELFYFFKHSLFGASNPEVTEEQQRVIDRFTTAFTNFAKCGNPNGMGSSTLPARWDPITRENYSKNYVFETETCSMRDDFFEGIPFAAPPIGELRFKKPQPHPSWNGVRETKAFSARPIQAKKYPQDYDMNGVPSEDCLYLNVFSPCWEPPETGFPVMIFIPGGGFECGEAKTYGDDNICENIVTRDIVFITIQYRVGYLGFFTTGDSVCPGNLGLWDQTEALKWVQANIEAFGGNKNNVTVVGQSAGGASADFLHISPHSTGLFHKVICMAGTADCRWTSYDKMPLHCRNKARRLGITSDSSEEIIAELRKVPAEQLVVNITRREKEDDAFMETVVYNDEDFFPASFDELRARAKPKPMITGVTKEEGLLMMLSMKLNKKTALYFTTLASHSAKDNKLLEKDFSRRFDGLVEYSDQFGVTLANFVSDYFFNAGTLELCRKSVEIQKEPVYLYTFEHWNPEVMGFMVDMLPYKDVTHTCDLYYLFKIGTLGDFRPEISENEQRLIDEFTTAFTNFAKFGNPNGSNIVATELSSSWEPVTRENHSRNYVFKSENCAMNEQFFGGRTEEFIRIVNTHNANQPRSSL</sequence>
<name>A0A2A6C4A0_PRIPA</name>
<dbReference type="InterPro" id="IPR019819">
    <property type="entry name" value="Carboxylesterase_B_CS"/>
</dbReference>
<accession>A0A8R1U519</accession>
<evidence type="ECO:0000313" key="5">
    <source>
        <dbReference type="Proteomes" id="UP000005239"/>
    </source>
</evidence>
<reference evidence="4" key="2">
    <citation type="submission" date="2022-06" db="UniProtKB">
        <authorList>
            <consortium name="EnsemblMetazoa"/>
        </authorList>
    </citation>
    <scope>IDENTIFICATION</scope>
    <source>
        <strain evidence="4">PS312</strain>
    </source>
</reference>
<reference evidence="5" key="1">
    <citation type="journal article" date="2008" name="Nat. Genet.">
        <title>The Pristionchus pacificus genome provides a unique perspective on nematode lifestyle and parasitism.</title>
        <authorList>
            <person name="Dieterich C."/>
            <person name="Clifton S.W."/>
            <person name="Schuster L.N."/>
            <person name="Chinwalla A."/>
            <person name="Delehaunty K."/>
            <person name="Dinkelacker I."/>
            <person name="Fulton L."/>
            <person name="Fulton R."/>
            <person name="Godfrey J."/>
            <person name="Minx P."/>
            <person name="Mitreva M."/>
            <person name="Roeseler W."/>
            <person name="Tian H."/>
            <person name="Witte H."/>
            <person name="Yang S.P."/>
            <person name="Wilson R.K."/>
            <person name="Sommer R.J."/>
        </authorList>
    </citation>
    <scope>NUCLEOTIDE SEQUENCE [LARGE SCALE GENOMIC DNA]</scope>
    <source>
        <strain evidence="5">PS312</strain>
    </source>
</reference>
<dbReference type="InterPro" id="IPR029058">
    <property type="entry name" value="AB_hydrolase_fold"/>
</dbReference>
<evidence type="ECO:0000256" key="3">
    <source>
        <dbReference type="ARBA" id="ARBA00022801"/>
    </source>
</evidence>
<keyword evidence="2" id="KW-0719">Serine esterase</keyword>
<dbReference type="PROSITE" id="PS00122">
    <property type="entry name" value="CARBOXYLESTERASE_B_1"/>
    <property type="match status" value="2"/>
</dbReference>
<dbReference type="SUPFAM" id="SSF53474">
    <property type="entry name" value="alpha/beta-Hydrolases"/>
    <property type="match status" value="2"/>
</dbReference>
<dbReference type="InterPro" id="IPR002018">
    <property type="entry name" value="CarbesteraseB"/>
</dbReference>
<dbReference type="InterPro" id="IPR019826">
    <property type="entry name" value="Carboxylesterase_B_AS"/>
</dbReference>
<keyword evidence="5" id="KW-1185">Reference proteome</keyword>
<dbReference type="Gene3D" id="3.40.50.1820">
    <property type="entry name" value="alpha/beta hydrolase"/>
    <property type="match status" value="3"/>
</dbReference>
<dbReference type="EnsemblMetazoa" id="PPA05766.1">
    <property type="protein sequence ID" value="PPA05766.1"/>
    <property type="gene ID" value="WBGene00095320"/>
</dbReference>
<accession>A0A2A6C4A0</accession>
<dbReference type="PROSITE" id="PS00941">
    <property type="entry name" value="CARBOXYLESTERASE_B_2"/>
    <property type="match status" value="2"/>
</dbReference>
<dbReference type="AlphaFoldDB" id="A0A2A6C4A0"/>
<evidence type="ECO:0000256" key="2">
    <source>
        <dbReference type="ARBA" id="ARBA00022487"/>
    </source>
</evidence>
<evidence type="ECO:0000256" key="1">
    <source>
        <dbReference type="ARBA" id="ARBA00005964"/>
    </source>
</evidence>
<comment type="similarity">
    <text evidence="1">Belongs to the type-B carboxylesterase/lipase family.</text>
</comment>
<organism evidence="4 5">
    <name type="scientific">Pristionchus pacificus</name>
    <name type="common">Parasitic nematode worm</name>
    <dbReference type="NCBI Taxonomy" id="54126"/>
    <lineage>
        <taxon>Eukaryota</taxon>
        <taxon>Metazoa</taxon>
        <taxon>Ecdysozoa</taxon>
        <taxon>Nematoda</taxon>
        <taxon>Chromadorea</taxon>
        <taxon>Rhabditida</taxon>
        <taxon>Rhabditina</taxon>
        <taxon>Diplogasteromorpha</taxon>
        <taxon>Diplogasteroidea</taxon>
        <taxon>Neodiplogasteridae</taxon>
        <taxon>Pristionchus</taxon>
    </lineage>
</organism>
<dbReference type="Proteomes" id="UP000005239">
    <property type="component" value="Unassembled WGS sequence"/>
</dbReference>
<dbReference type="PANTHER" id="PTHR44590">
    <property type="entry name" value="CARBOXYLIC ESTER HYDROLASE-RELATED"/>
    <property type="match status" value="1"/>
</dbReference>
<dbReference type="PANTHER" id="PTHR44590:SF3">
    <property type="entry name" value="CARBOXYLESTERASE TYPE B DOMAIN-CONTAINING PROTEIN"/>
    <property type="match status" value="1"/>
</dbReference>
<dbReference type="Pfam" id="PF00135">
    <property type="entry name" value="COesterase"/>
    <property type="match status" value="3"/>
</dbReference>
<dbReference type="GO" id="GO:0052689">
    <property type="term" value="F:carboxylic ester hydrolase activity"/>
    <property type="evidence" value="ECO:0007669"/>
    <property type="project" value="UniProtKB-KW"/>
</dbReference>
<proteinExistence type="inferred from homology"/>
<keyword evidence="3" id="KW-0378">Hydrolase</keyword>
<evidence type="ECO:0000313" key="4">
    <source>
        <dbReference type="EnsemblMetazoa" id="PPA05766.1"/>
    </source>
</evidence>
<protein>
    <submittedName>
        <fullName evidence="4">Hydrolase</fullName>
    </submittedName>
</protein>
<gene>
    <name evidence="4" type="primary">WBGene00095320</name>
</gene>